<dbReference type="EMBL" id="OV121133">
    <property type="protein sequence ID" value="CAH0550488.1"/>
    <property type="molecule type" value="Genomic_DNA"/>
</dbReference>
<evidence type="ECO:0000313" key="2">
    <source>
        <dbReference type="EMBL" id="CAH0550488.1"/>
    </source>
</evidence>
<dbReference type="SUPFAM" id="SSF53098">
    <property type="entry name" value="Ribonuclease H-like"/>
    <property type="match status" value="1"/>
</dbReference>
<proteinExistence type="predicted"/>
<evidence type="ECO:0000313" key="3">
    <source>
        <dbReference type="Proteomes" id="UP001154078"/>
    </source>
</evidence>
<dbReference type="InterPro" id="IPR025398">
    <property type="entry name" value="DUF4371"/>
</dbReference>
<sequence>MGKYAKYKKLYKADWESQTEFRASSLKEDLIEDIGDSPFSLILDESTDVSTIKYLCLCVRYFSQTRKKIDTYFLGIIPIDKATSDILAEEIKQYLNNIGLNLNKLIGLGTDGANNLCGKHHSVFTILKESVPQLQLVKCVAHSLHLCCCKSANVLPSAIDFLCKEIFNWFSNSALRRAAFKETFNLININGGSKFHNFIQLSDTRWLARANVLKVIIDQWVELRCHFNTIKVNEKTIWLEL</sequence>
<dbReference type="PANTHER" id="PTHR37162">
    <property type="entry name" value="HAT FAMILY DIMERISATION DOMAINCONTAINING PROTEIN-RELATED"/>
    <property type="match status" value="1"/>
</dbReference>
<dbReference type="Proteomes" id="UP001154078">
    <property type="component" value="Chromosome 2"/>
</dbReference>
<accession>A0A9P0AX80</accession>
<protein>
    <recommendedName>
        <fullName evidence="1">DUF4371 domain-containing protein</fullName>
    </recommendedName>
</protein>
<evidence type="ECO:0000259" key="1">
    <source>
        <dbReference type="Pfam" id="PF14291"/>
    </source>
</evidence>
<dbReference type="PANTHER" id="PTHR37162:SF1">
    <property type="entry name" value="BED-TYPE DOMAIN-CONTAINING PROTEIN"/>
    <property type="match status" value="1"/>
</dbReference>
<keyword evidence="3" id="KW-1185">Reference proteome</keyword>
<feature type="domain" description="DUF4371" evidence="1">
    <location>
        <begin position="28"/>
        <end position="119"/>
    </location>
</feature>
<dbReference type="OrthoDB" id="6779154at2759"/>
<organism evidence="2 3">
    <name type="scientific">Brassicogethes aeneus</name>
    <name type="common">Rape pollen beetle</name>
    <name type="synonym">Meligethes aeneus</name>
    <dbReference type="NCBI Taxonomy" id="1431903"/>
    <lineage>
        <taxon>Eukaryota</taxon>
        <taxon>Metazoa</taxon>
        <taxon>Ecdysozoa</taxon>
        <taxon>Arthropoda</taxon>
        <taxon>Hexapoda</taxon>
        <taxon>Insecta</taxon>
        <taxon>Pterygota</taxon>
        <taxon>Neoptera</taxon>
        <taxon>Endopterygota</taxon>
        <taxon>Coleoptera</taxon>
        <taxon>Polyphaga</taxon>
        <taxon>Cucujiformia</taxon>
        <taxon>Nitidulidae</taxon>
        <taxon>Meligethinae</taxon>
        <taxon>Brassicogethes</taxon>
    </lineage>
</organism>
<dbReference type="InterPro" id="IPR012337">
    <property type="entry name" value="RNaseH-like_sf"/>
</dbReference>
<reference evidence="2" key="1">
    <citation type="submission" date="2021-12" db="EMBL/GenBank/DDBJ databases">
        <authorList>
            <person name="King R."/>
        </authorList>
    </citation>
    <scope>NUCLEOTIDE SEQUENCE</scope>
</reference>
<dbReference type="AlphaFoldDB" id="A0A9P0AX80"/>
<dbReference type="Pfam" id="PF14291">
    <property type="entry name" value="DUF4371"/>
    <property type="match status" value="1"/>
</dbReference>
<gene>
    <name evidence="2" type="ORF">MELIAE_LOCUS3292</name>
</gene>
<name>A0A9P0AX80_BRAAE</name>